<organism evidence="7 8">
    <name type="scientific">Kingdonia uniflora</name>
    <dbReference type="NCBI Taxonomy" id="39325"/>
    <lineage>
        <taxon>Eukaryota</taxon>
        <taxon>Viridiplantae</taxon>
        <taxon>Streptophyta</taxon>
        <taxon>Embryophyta</taxon>
        <taxon>Tracheophyta</taxon>
        <taxon>Spermatophyta</taxon>
        <taxon>Magnoliopsida</taxon>
        <taxon>Ranunculales</taxon>
        <taxon>Circaeasteraceae</taxon>
        <taxon>Kingdonia</taxon>
    </lineage>
</organism>
<dbReference type="SMART" id="SM00575">
    <property type="entry name" value="ZnF_PMZ"/>
    <property type="match status" value="1"/>
</dbReference>
<dbReference type="InterPro" id="IPR006564">
    <property type="entry name" value="Znf_PMZ"/>
</dbReference>
<keyword evidence="1" id="KW-0479">Metal-binding</keyword>
<dbReference type="PROSITE" id="PS50966">
    <property type="entry name" value="ZF_SWIM"/>
    <property type="match status" value="1"/>
</dbReference>
<name>A0A7J7NF82_9MAGN</name>
<gene>
    <name evidence="7" type="ORF">GIB67_012742</name>
</gene>
<dbReference type="AlphaFoldDB" id="A0A7J7NF82"/>
<feature type="non-terminal residue" evidence="7">
    <location>
        <position position="1"/>
    </location>
</feature>
<sequence>MDSMWDVHFYVYALPIEVVPPPLIEKPYVVMMEPDEGPTICHTSQVEVEVETTQFNPLQHESTQFDPLQHETISRGRQKASNDEEEIDEVDTWNRWAETNPDSLDAEEGSGQSNKNANAQWVAKEVKEIIRTMITTRLADVKELISRSLAKYSKDLQSNQWKSSLVIFKASFDRLLSRCRPVLGLGGCFLKGGSRQKSRKKQVQGIISRYFLAIGINGQRWRVNTNTHECDCHEWQLSGLPCVHVVSDILPYGWPWV</sequence>
<evidence type="ECO:0000256" key="3">
    <source>
        <dbReference type="ARBA" id="ARBA00022833"/>
    </source>
</evidence>
<comment type="caution">
    <text evidence="7">The sequence shown here is derived from an EMBL/GenBank/DDBJ whole genome shotgun (WGS) entry which is preliminary data.</text>
</comment>
<evidence type="ECO:0000256" key="5">
    <source>
        <dbReference type="SAM" id="MobiDB-lite"/>
    </source>
</evidence>
<feature type="domain" description="SWIM-type" evidence="6">
    <location>
        <begin position="221"/>
        <end position="253"/>
    </location>
</feature>
<dbReference type="Proteomes" id="UP000541444">
    <property type="component" value="Unassembled WGS sequence"/>
</dbReference>
<dbReference type="Pfam" id="PF04434">
    <property type="entry name" value="SWIM"/>
    <property type="match status" value="1"/>
</dbReference>
<dbReference type="EMBL" id="JACGCM010000816">
    <property type="protein sequence ID" value="KAF6165845.1"/>
    <property type="molecule type" value="Genomic_DNA"/>
</dbReference>
<dbReference type="InterPro" id="IPR007527">
    <property type="entry name" value="Znf_SWIM"/>
</dbReference>
<evidence type="ECO:0000313" key="8">
    <source>
        <dbReference type="Proteomes" id="UP000541444"/>
    </source>
</evidence>
<keyword evidence="8" id="KW-1185">Reference proteome</keyword>
<evidence type="ECO:0000313" key="7">
    <source>
        <dbReference type="EMBL" id="KAF6165845.1"/>
    </source>
</evidence>
<dbReference type="GO" id="GO:0008270">
    <property type="term" value="F:zinc ion binding"/>
    <property type="evidence" value="ECO:0007669"/>
    <property type="project" value="UniProtKB-KW"/>
</dbReference>
<proteinExistence type="predicted"/>
<protein>
    <recommendedName>
        <fullName evidence="6">SWIM-type domain-containing protein</fullName>
    </recommendedName>
</protein>
<reference evidence="7 8" key="1">
    <citation type="journal article" date="2020" name="IScience">
        <title>Genome Sequencing of the Endangered Kingdonia uniflora (Circaeasteraceae, Ranunculales) Reveals Potential Mechanisms of Evolutionary Specialization.</title>
        <authorList>
            <person name="Sun Y."/>
            <person name="Deng T."/>
            <person name="Zhang A."/>
            <person name="Moore M.J."/>
            <person name="Landis J.B."/>
            <person name="Lin N."/>
            <person name="Zhang H."/>
            <person name="Zhang X."/>
            <person name="Huang J."/>
            <person name="Zhang X."/>
            <person name="Sun H."/>
            <person name="Wang H."/>
        </authorList>
    </citation>
    <scope>NUCLEOTIDE SEQUENCE [LARGE SCALE GENOMIC DNA]</scope>
    <source>
        <strain evidence="7">TB1705</strain>
        <tissue evidence="7">Leaf</tissue>
    </source>
</reference>
<evidence type="ECO:0000256" key="4">
    <source>
        <dbReference type="PROSITE-ProRule" id="PRU00325"/>
    </source>
</evidence>
<evidence type="ECO:0000259" key="6">
    <source>
        <dbReference type="PROSITE" id="PS50966"/>
    </source>
</evidence>
<keyword evidence="2 4" id="KW-0863">Zinc-finger</keyword>
<feature type="region of interest" description="Disordered" evidence="5">
    <location>
        <begin position="73"/>
        <end position="95"/>
    </location>
</feature>
<keyword evidence="3" id="KW-0862">Zinc</keyword>
<accession>A0A7J7NF82</accession>
<evidence type="ECO:0000256" key="1">
    <source>
        <dbReference type="ARBA" id="ARBA00022723"/>
    </source>
</evidence>
<evidence type="ECO:0000256" key="2">
    <source>
        <dbReference type="ARBA" id="ARBA00022771"/>
    </source>
</evidence>